<dbReference type="EMBL" id="JAGKQM010000008">
    <property type="protein sequence ID" value="KAH0914304.1"/>
    <property type="molecule type" value="Genomic_DNA"/>
</dbReference>
<evidence type="ECO:0000256" key="1">
    <source>
        <dbReference type="SAM" id="MobiDB-lite"/>
    </source>
</evidence>
<comment type="caution">
    <text evidence="2">The sequence shown here is derived from an EMBL/GenBank/DDBJ whole genome shotgun (WGS) entry which is preliminary data.</text>
</comment>
<accession>A0ABQ8CB50</accession>
<reference evidence="2 3" key="1">
    <citation type="submission" date="2021-05" db="EMBL/GenBank/DDBJ databases">
        <title>Genome Assembly of Synthetic Allotetraploid Brassica napus Reveals Homoeologous Exchanges between Subgenomes.</title>
        <authorList>
            <person name="Davis J.T."/>
        </authorList>
    </citation>
    <scope>NUCLEOTIDE SEQUENCE [LARGE SCALE GENOMIC DNA]</scope>
    <source>
        <strain evidence="3">cv. Da-Ae</strain>
        <tissue evidence="2">Seedling</tissue>
    </source>
</reference>
<gene>
    <name evidence="2" type="ORF">HID58_028750</name>
</gene>
<sequence>MEKWRSSSIGKNHESLGSNTGIITQPFSIEQEKRNTMRKIRYPNGVEKSDPIEIKKEAVAYFTKWSSRDIGCLSLILKTLSPIDAQFPWLKP</sequence>
<proteinExistence type="predicted"/>
<protein>
    <submittedName>
        <fullName evidence="2">Uncharacterized protein</fullName>
    </submittedName>
</protein>
<evidence type="ECO:0000313" key="2">
    <source>
        <dbReference type="EMBL" id="KAH0914304.1"/>
    </source>
</evidence>
<organism evidence="2 3">
    <name type="scientific">Brassica napus</name>
    <name type="common">Rape</name>
    <dbReference type="NCBI Taxonomy" id="3708"/>
    <lineage>
        <taxon>Eukaryota</taxon>
        <taxon>Viridiplantae</taxon>
        <taxon>Streptophyta</taxon>
        <taxon>Embryophyta</taxon>
        <taxon>Tracheophyta</taxon>
        <taxon>Spermatophyta</taxon>
        <taxon>Magnoliopsida</taxon>
        <taxon>eudicotyledons</taxon>
        <taxon>Gunneridae</taxon>
        <taxon>Pentapetalae</taxon>
        <taxon>rosids</taxon>
        <taxon>malvids</taxon>
        <taxon>Brassicales</taxon>
        <taxon>Brassicaceae</taxon>
        <taxon>Brassiceae</taxon>
        <taxon>Brassica</taxon>
    </lineage>
</organism>
<name>A0ABQ8CB50_BRANA</name>
<dbReference type="Proteomes" id="UP000824890">
    <property type="component" value="Unassembled WGS sequence"/>
</dbReference>
<keyword evidence="3" id="KW-1185">Reference proteome</keyword>
<evidence type="ECO:0000313" key="3">
    <source>
        <dbReference type="Proteomes" id="UP000824890"/>
    </source>
</evidence>
<feature type="region of interest" description="Disordered" evidence="1">
    <location>
        <begin position="1"/>
        <end position="21"/>
    </location>
</feature>